<proteinExistence type="predicted"/>
<sequence>MLSEGSSDGECKENKMPNQVFVLKQPRVSKQQYDEIEAFYQDHSEESIGRDVFKALWQNLAEKLNAMGPPVLTESEWRRKWAVQKYNRKKNTRLYVTEYFEPESSSDRPSDQSSRCSEFHTKVLQTQQQILQKLDEISTRQSSIIKKLDAIEQGSENK</sequence>
<evidence type="ECO:0000313" key="2">
    <source>
        <dbReference type="Proteomes" id="UP001151699"/>
    </source>
</evidence>
<accession>A0A9Q0MY28</accession>
<gene>
    <name evidence="1" type="ORF">Bhyg_12053</name>
</gene>
<dbReference type="EMBL" id="WJQU01000003">
    <property type="protein sequence ID" value="KAJ6639309.1"/>
    <property type="molecule type" value="Genomic_DNA"/>
</dbReference>
<name>A0A9Q0MY28_9DIPT</name>
<evidence type="ECO:0008006" key="3">
    <source>
        <dbReference type="Google" id="ProtNLM"/>
    </source>
</evidence>
<dbReference type="AlphaFoldDB" id="A0A9Q0MY28"/>
<reference evidence="1" key="1">
    <citation type="submission" date="2022-07" db="EMBL/GenBank/DDBJ databases">
        <authorList>
            <person name="Trinca V."/>
            <person name="Uliana J.V.C."/>
            <person name="Torres T.T."/>
            <person name="Ward R.J."/>
            <person name="Monesi N."/>
        </authorList>
    </citation>
    <scope>NUCLEOTIDE SEQUENCE</scope>
    <source>
        <strain evidence="1">HSMRA1968</strain>
        <tissue evidence="1">Whole embryos</tissue>
    </source>
</reference>
<evidence type="ECO:0000313" key="1">
    <source>
        <dbReference type="EMBL" id="KAJ6639309.1"/>
    </source>
</evidence>
<dbReference type="Proteomes" id="UP001151699">
    <property type="component" value="Chromosome X"/>
</dbReference>
<comment type="caution">
    <text evidence="1">The sequence shown here is derived from an EMBL/GenBank/DDBJ whole genome shotgun (WGS) entry which is preliminary data.</text>
</comment>
<dbReference type="OrthoDB" id="8053018at2759"/>
<organism evidence="1 2">
    <name type="scientific">Pseudolycoriella hygida</name>
    <dbReference type="NCBI Taxonomy" id="35572"/>
    <lineage>
        <taxon>Eukaryota</taxon>
        <taxon>Metazoa</taxon>
        <taxon>Ecdysozoa</taxon>
        <taxon>Arthropoda</taxon>
        <taxon>Hexapoda</taxon>
        <taxon>Insecta</taxon>
        <taxon>Pterygota</taxon>
        <taxon>Neoptera</taxon>
        <taxon>Endopterygota</taxon>
        <taxon>Diptera</taxon>
        <taxon>Nematocera</taxon>
        <taxon>Sciaroidea</taxon>
        <taxon>Sciaridae</taxon>
        <taxon>Pseudolycoriella</taxon>
    </lineage>
</organism>
<protein>
    <recommendedName>
        <fullName evidence="3">Regulatory protein zeste</fullName>
    </recommendedName>
</protein>
<keyword evidence="2" id="KW-1185">Reference proteome</keyword>